<feature type="transmembrane region" description="Helical" evidence="1">
    <location>
        <begin position="81"/>
        <end position="99"/>
    </location>
</feature>
<evidence type="ECO:0000256" key="1">
    <source>
        <dbReference type="SAM" id="Phobius"/>
    </source>
</evidence>
<dbReference type="Pfam" id="PF06197">
    <property type="entry name" value="DUF998"/>
    <property type="match status" value="1"/>
</dbReference>
<sequence>MVRRITGVCGIISQLVGITALLVAISGSPWFSWTEDLISVLGVEGSAKTLFNSGLILTGIFSLMFAIGLGRCLLSGRLGQSAMVSLILGSIAVFDMGVFPRTFDFMHGASTTAFFVFITLALLLIGV</sequence>
<proteinExistence type="predicted"/>
<dbReference type="PANTHER" id="PTHR42241:SF2">
    <property type="entry name" value="HYPOTHETICAL MEMBRANE PROTEIN, CONSERVED, DUF998 FAMILY"/>
    <property type="match status" value="1"/>
</dbReference>
<feature type="non-terminal residue" evidence="2">
    <location>
        <position position="127"/>
    </location>
</feature>
<gene>
    <name evidence="2" type="ORF">S12H4_53317</name>
</gene>
<dbReference type="EMBL" id="BARW01033929">
    <property type="protein sequence ID" value="GAJ02768.1"/>
    <property type="molecule type" value="Genomic_DNA"/>
</dbReference>
<feature type="transmembrane region" description="Helical" evidence="1">
    <location>
        <begin position="105"/>
        <end position="125"/>
    </location>
</feature>
<keyword evidence="1" id="KW-0472">Membrane</keyword>
<comment type="caution">
    <text evidence="2">The sequence shown here is derived from an EMBL/GenBank/DDBJ whole genome shotgun (WGS) entry which is preliminary data.</text>
</comment>
<keyword evidence="1" id="KW-1133">Transmembrane helix</keyword>
<reference evidence="2" key="1">
    <citation type="journal article" date="2014" name="Front. Microbiol.">
        <title>High frequency of phylogenetically diverse reductive dehalogenase-homologous genes in deep subseafloor sedimentary metagenomes.</title>
        <authorList>
            <person name="Kawai M."/>
            <person name="Futagami T."/>
            <person name="Toyoda A."/>
            <person name="Takaki Y."/>
            <person name="Nishi S."/>
            <person name="Hori S."/>
            <person name="Arai W."/>
            <person name="Tsubouchi T."/>
            <person name="Morono Y."/>
            <person name="Uchiyama I."/>
            <person name="Ito T."/>
            <person name="Fujiyama A."/>
            <person name="Inagaki F."/>
            <person name="Takami H."/>
        </authorList>
    </citation>
    <scope>NUCLEOTIDE SEQUENCE</scope>
    <source>
        <strain evidence="2">Expedition CK06-06</strain>
    </source>
</reference>
<keyword evidence="1" id="KW-0812">Transmembrane</keyword>
<organism evidence="2">
    <name type="scientific">marine sediment metagenome</name>
    <dbReference type="NCBI Taxonomy" id="412755"/>
    <lineage>
        <taxon>unclassified sequences</taxon>
        <taxon>metagenomes</taxon>
        <taxon>ecological metagenomes</taxon>
    </lineage>
</organism>
<accession>X1TBQ1</accession>
<dbReference type="PANTHER" id="PTHR42241">
    <property type="entry name" value="HYPOTHETICAL MEMBRANE PROTEIN, CONSERVED, DUF998 FAMILY"/>
    <property type="match status" value="1"/>
</dbReference>
<feature type="transmembrane region" description="Helical" evidence="1">
    <location>
        <begin position="50"/>
        <end position="69"/>
    </location>
</feature>
<feature type="transmembrane region" description="Helical" evidence="1">
    <location>
        <begin position="7"/>
        <end position="30"/>
    </location>
</feature>
<evidence type="ECO:0000313" key="2">
    <source>
        <dbReference type="EMBL" id="GAJ02768.1"/>
    </source>
</evidence>
<dbReference type="InterPro" id="IPR009339">
    <property type="entry name" value="DUF998"/>
</dbReference>
<dbReference type="AlphaFoldDB" id="X1TBQ1"/>
<protein>
    <recommendedName>
        <fullName evidence="3">DUF998 domain-containing protein</fullName>
    </recommendedName>
</protein>
<name>X1TBQ1_9ZZZZ</name>
<evidence type="ECO:0008006" key="3">
    <source>
        <dbReference type="Google" id="ProtNLM"/>
    </source>
</evidence>